<dbReference type="AlphaFoldDB" id="A0A2P5CA13"/>
<dbReference type="OrthoDB" id="10401682at2759"/>
<evidence type="ECO:0000313" key="1">
    <source>
        <dbReference type="EMBL" id="PON57834.1"/>
    </source>
</evidence>
<proteinExistence type="predicted"/>
<dbReference type="Proteomes" id="UP000237000">
    <property type="component" value="Unassembled WGS sequence"/>
</dbReference>
<protein>
    <submittedName>
        <fullName evidence="1">Uncharacterized protein</fullName>
    </submittedName>
</protein>
<organism evidence="1 2">
    <name type="scientific">Trema orientale</name>
    <name type="common">Charcoal tree</name>
    <name type="synonym">Celtis orientalis</name>
    <dbReference type="NCBI Taxonomy" id="63057"/>
    <lineage>
        <taxon>Eukaryota</taxon>
        <taxon>Viridiplantae</taxon>
        <taxon>Streptophyta</taxon>
        <taxon>Embryophyta</taxon>
        <taxon>Tracheophyta</taxon>
        <taxon>Spermatophyta</taxon>
        <taxon>Magnoliopsida</taxon>
        <taxon>eudicotyledons</taxon>
        <taxon>Gunneridae</taxon>
        <taxon>Pentapetalae</taxon>
        <taxon>rosids</taxon>
        <taxon>fabids</taxon>
        <taxon>Rosales</taxon>
        <taxon>Cannabaceae</taxon>
        <taxon>Trema</taxon>
    </lineage>
</organism>
<name>A0A2P5CA13_TREOI</name>
<sequence length="124" mass="13550">MLVIYSIVMFITVRIQKLLCSNFPSFLFLLSVEKGGNNICPKHALTIKVHEESDKEIMALRSARHSVGSPRKEFMKKSSMGSTVATPTNLHFPSLSNLSPLPLLIFPTDSSDVNTVSTTNGGAL</sequence>
<gene>
    <name evidence="1" type="ORF">TorRG33x02_292880</name>
</gene>
<reference evidence="2" key="1">
    <citation type="submission" date="2016-06" db="EMBL/GenBank/DDBJ databases">
        <title>Parallel loss of symbiosis genes in relatives of nitrogen-fixing non-legume Parasponia.</title>
        <authorList>
            <person name="Van Velzen R."/>
            <person name="Holmer R."/>
            <person name="Bu F."/>
            <person name="Rutten L."/>
            <person name="Van Zeijl A."/>
            <person name="Liu W."/>
            <person name="Santuari L."/>
            <person name="Cao Q."/>
            <person name="Sharma T."/>
            <person name="Shen D."/>
            <person name="Roswanjaya Y."/>
            <person name="Wardhani T."/>
            <person name="Kalhor M.S."/>
            <person name="Jansen J."/>
            <person name="Van den Hoogen J."/>
            <person name="Gungor B."/>
            <person name="Hartog M."/>
            <person name="Hontelez J."/>
            <person name="Verver J."/>
            <person name="Yang W.-C."/>
            <person name="Schijlen E."/>
            <person name="Repin R."/>
            <person name="Schilthuizen M."/>
            <person name="Schranz E."/>
            <person name="Heidstra R."/>
            <person name="Miyata K."/>
            <person name="Fedorova E."/>
            <person name="Kohlen W."/>
            <person name="Bisseling T."/>
            <person name="Smit S."/>
            <person name="Geurts R."/>
        </authorList>
    </citation>
    <scope>NUCLEOTIDE SEQUENCE [LARGE SCALE GENOMIC DNA]</scope>
    <source>
        <strain evidence="2">cv. RG33-2</strain>
    </source>
</reference>
<comment type="caution">
    <text evidence="1">The sequence shown here is derived from an EMBL/GenBank/DDBJ whole genome shotgun (WGS) entry which is preliminary data.</text>
</comment>
<evidence type="ECO:0000313" key="2">
    <source>
        <dbReference type="Proteomes" id="UP000237000"/>
    </source>
</evidence>
<dbReference type="InParanoid" id="A0A2P5CA13"/>
<keyword evidence="2" id="KW-1185">Reference proteome</keyword>
<accession>A0A2P5CA13</accession>
<dbReference type="EMBL" id="JXTC01000393">
    <property type="protein sequence ID" value="PON57834.1"/>
    <property type="molecule type" value="Genomic_DNA"/>
</dbReference>